<reference evidence="1 2" key="1">
    <citation type="submission" date="2018-08" db="EMBL/GenBank/DDBJ databases">
        <title>A genome reference for cultivated species of the human gut microbiota.</title>
        <authorList>
            <person name="Zou Y."/>
            <person name="Xue W."/>
            <person name="Luo G."/>
        </authorList>
    </citation>
    <scope>NUCLEOTIDE SEQUENCE [LARGE SCALE GENOMIC DNA]</scope>
    <source>
        <strain evidence="1 2">AF16-14</strain>
    </source>
</reference>
<gene>
    <name evidence="1" type="ORF">DWW57_16325</name>
</gene>
<proteinExistence type="predicted"/>
<comment type="caution">
    <text evidence="1">The sequence shown here is derived from an EMBL/GenBank/DDBJ whole genome shotgun (WGS) entry which is preliminary data.</text>
</comment>
<sequence length="305" mass="34552">MNVGHRVTINLYSKIVFFYNITKKDGLENKETWAPCDPRYIDQLIGGWMRAGKDMVALKRRSPLSVSAMRPIHPLLGGLERDKENITFDRSDRPEWHPVNVRIEGSDRLMTKEEIEAYLQNNNRTLTKRIWIPDNTRATGLFVADMAIDLRALFCVTTNQHEPELSPEMITALEAEGWVKSKNVFGECLVMPKAEREKIIPVLANALINWRITSNQARTFSLMETLALAVSDNANHIAGAIRTKLIEEGDKPKAKLIIDETAGAEVFVTLPCASYVVTVNERATALEEAEKKLTDMMMAFDYENQ</sequence>
<evidence type="ECO:0000313" key="1">
    <source>
        <dbReference type="EMBL" id="RGU54436.1"/>
    </source>
</evidence>
<dbReference type="AlphaFoldDB" id="A0A412TL12"/>
<dbReference type="EMBL" id="QRYC01000031">
    <property type="protein sequence ID" value="RGU54436.1"/>
    <property type="molecule type" value="Genomic_DNA"/>
</dbReference>
<evidence type="ECO:0000313" key="2">
    <source>
        <dbReference type="Proteomes" id="UP000284243"/>
    </source>
</evidence>
<name>A0A412TL12_9BACT</name>
<organism evidence="1 2">
    <name type="scientific">Odoribacter splanchnicus</name>
    <dbReference type="NCBI Taxonomy" id="28118"/>
    <lineage>
        <taxon>Bacteria</taxon>
        <taxon>Pseudomonadati</taxon>
        <taxon>Bacteroidota</taxon>
        <taxon>Bacteroidia</taxon>
        <taxon>Bacteroidales</taxon>
        <taxon>Odoribacteraceae</taxon>
        <taxon>Odoribacter</taxon>
    </lineage>
</organism>
<dbReference type="Proteomes" id="UP000284243">
    <property type="component" value="Unassembled WGS sequence"/>
</dbReference>
<protein>
    <submittedName>
        <fullName evidence="1">CRISPR-associated protein Cas7</fullName>
    </submittedName>
</protein>
<accession>A0A412TL12</accession>